<name>A0A3S0ICQ8_9GAMM</name>
<dbReference type="InterPro" id="IPR005119">
    <property type="entry name" value="LysR_subst-bd"/>
</dbReference>
<dbReference type="InterPro" id="IPR036390">
    <property type="entry name" value="WH_DNA-bd_sf"/>
</dbReference>
<comment type="similarity">
    <text evidence="1">Belongs to the LysR transcriptional regulatory family.</text>
</comment>
<proteinExistence type="inferred from homology"/>
<evidence type="ECO:0000313" key="7">
    <source>
        <dbReference type="Proteomes" id="UP000282060"/>
    </source>
</evidence>
<dbReference type="InterPro" id="IPR050389">
    <property type="entry name" value="LysR-type_TF"/>
</dbReference>
<reference evidence="6 7" key="1">
    <citation type="submission" date="2018-12" db="EMBL/GenBank/DDBJ databases">
        <authorList>
            <person name="Yu L."/>
        </authorList>
    </citation>
    <scope>NUCLEOTIDE SEQUENCE [LARGE SCALE GENOMIC DNA]</scope>
    <source>
        <strain evidence="6 7">HAW-EB5</strain>
    </source>
</reference>
<dbReference type="Pfam" id="PF00126">
    <property type="entry name" value="HTH_1"/>
    <property type="match status" value="1"/>
</dbReference>
<dbReference type="InterPro" id="IPR000847">
    <property type="entry name" value="LysR_HTH_N"/>
</dbReference>
<dbReference type="Proteomes" id="UP000282060">
    <property type="component" value="Unassembled WGS sequence"/>
</dbReference>
<dbReference type="Pfam" id="PF03466">
    <property type="entry name" value="LysR_substrate"/>
    <property type="match status" value="1"/>
</dbReference>
<keyword evidence="4" id="KW-0804">Transcription</keyword>
<dbReference type="PROSITE" id="PS50931">
    <property type="entry name" value="HTH_LYSR"/>
    <property type="match status" value="1"/>
</dbReference>
<organism evidence="6 7">
    <name type="scientific">Shewanella atlantica</name>
    <dbReference type="NCBI Taxonomy" id="271099"/>
    <lineage>
        <taxon>Bacteria</taxon>
        <taxon>Pseudomonadati</taxon>
        <taxon>Pseudomonadota</taxon>
        <taxon>Gammaproteobacteria</taxon>
        <taxon>Alteromonadales</taxon>
        <taxon>Shewanellaceae</taxon>
        <taxon>Shewanella</taxon>
    </lineage>
</organism>
<dbReference type="OrthoDB" id="8839911at2"/>
<dbReference type="GO" id="GO:0003677">
    <property type="term" value="F:DNA binding"/>
    <property type="evidence" value="ECO:0007669"/>
    <property type="project" value="UniProtKB-KW"/>
</dbReference>
<sequence>MPQNKHFDLNLLRVFLVVCRRGSFTLAAEELDLTQSSVSNAIARLKAVVGEELFLRVGRGIEPTATAKHLYEQLDSPLLSIEKVILGMASFDPLRTTRQFRVYANDVVIRALQTPLEKLVEGIGIDIIFCEPPSLDSELETALQMEQVDMVIDVNFPQQASLSRLKIMEDILVCVAANNHPRIQGRITRDQYFDEKHVFMRLRRANLTIADLFTTEVLPKRQMHSEQSSLLGLLATISKSQAIGLSTKRYAQEYAEVLGYQVLASPIEALPVEIYMVWKTKLTQNPAHKWLRETILTAMENANLKSSG</sequence>
<dbReference type="PANTHER" id="PTHR30118">
    <property type="entry name" value="HTH-TYPE TRANSCRIPTIONAL REGULATOR LEUO-RELATED"/>
    <property type="match status" value="1"/>
</dbReference>
<dbReference type="RefSeq" id="WP_126505583.1">
    <property type="nucleotide sequence ID" value="NZ_RXNV01000003.1"/>
</dbReference>
<evidence type="ECO:0000259" key="5">
    <source>
        <dbReference type="PROSITE" id="PS50931"/>
    </source>
</evidence>
<feature type="domain" description="HTH lysR-type" evidence="5">
    <location>
        <begin position="7"/>
        <end position="64"/>
    </location>
</feature>
<evidence type="ECO:0000256" key="2">
    <source>
        <dbReference type="ARBA" id="ARBA00023015"/>
    </source>
</evidence>
<dbReference type="PANTHER" id="PTHR30118:SF6">
    <property type="entry name" value="HTH-TYPE TRANSCRIPTIONAL REGULATOR LEUO"/>
    <property type="match status" value="1"/>
</dbReference>
<dbReference type="CDD" id="cd08466">
    <property type="entry name" value="PBP2_LeuO"/>
    <property type="match status" value="1"/>
</dbReference>
<dbReference type="AlphaFoldDB" id="A0A3S0ICQ8"/>
<comment type="caution">
    <text evidence="6">The sequence shown here is derived from an EMBL/GenBank/DDBJ whole genome shotgun (WGS) entry which is preliminary data.</text>
</comment>
<dbReference type="EMBL" id="RXNV01000003">
    <property type="protein sequence ID" value="RTR32677.1"/>
    <property type="molecule type" value="Genomic_DNA"/>
</dbReference>
<dbReference type="GO" id="GO:0003700">
    <property type="term" value="F:DNA-binding transcription factor activity"/>
    <property type="evidence" value="ECO:0007669"/>
    <property type="project" value="InterPro"/>
</dbReference>
<dbReference type="Gene3D" id="1.10.10.10">
    <property type="entry name" value="Winged helix-like DNA-binding domain superfamily/Winged helix DNA-binding domain"/>
    <property type="match status" value="1"/>
</dbReference>
<accession>A0A3S0ICQ8</accession>
<keyword evidence="3" id="KW-0238">DNA-binding</keyword>
<dbReference type="InterPro" id="IPR036388">
    <property type="entry name" value="WH-like_DNA-bd_sf"/>
</dbReference>
<dbReference type="Gene3D" id="3.40.190.10">
    <property type="entry name" value="Periplasmic binding protein-like II"/>
    <property type="match status" value="2"/>
</dbReference>
<keyword evidence="7" id="KW-1185">Reference proteome</keyword>
<dbReference type="PRINTS" id="PR00039">
    <property type="entry name" value="HTHLYSR"/>
</dbReference>
<evidence type="ECO:0000256" key="4">
    <source>
        <dbReference type="ARBA" id="ARBA00023163"/>
    </source>
</evidence>
<keyword evidence="2" id="KW-0805">Transcription regulation</keyword>
<gene>
    <name evidence="6" type="ORF">EKG39_09880</name>
</gene>
<protein>
    <submittedName>
        <fullName evidence="6">LysR family transcriptional regulator</fullName>
    </submittedName>
</protein>
<dbReference type="SUPFAM" id="SSF46785">
    <property type="entry name" value="Winged helix' DNA-binding domain"/>
    <property type="match status" value="1"/>
</dbReference>
<evidence type="ECO:0000256" key="1">
    <source>
        <dbReference type="ARBA" id="ARBA00009437"/>
    </source>
</evidence>
<dbReference type="SUPFAM" id="SSF53850">
    <property type="entry name" value="Periplasmic binding protein-like II"/>
    <property type="match status" value="1"/>
</dbReference>
<evidence type="ECO:0000256" key="3">
    <source>
        <dbReference type="ARBA" id="ARBA00023125"/>
    </source>
</evidence>
<evidence type="ECO:0000313" key="6">
    <source>
        <dbReference type="EMBL" id="RTR32677.1"/>
    </source>
</evidence>